<sequence length="307" mass="33879">MVFSLLGAPIAASIAACADQPDSPQTDSPQGSPSATSSPARRHDELPGGGRTIFPSRRIVALYGRPGTSSMGALGAQGPAAGARRVRKLAHRYAKLTSKPVMPAFEVIATMGTSEPGPRHDYSARLSPRSLTPWIDAARRAGVYVVLDLQPGRARFIDQAKHYRRLLQYPHVGLALDAEWKLTPSQKPLEQIGSTNADDINEVIHWLAHLTAANDLPQKALLLHQFRTSMITDRTDLDTSHDQLAVIVHSDGHGTPKDKRGAYRKLARDLPAHARMGWKNFYRQDEPLFTPRQTLDVHPEPWFISYQ</sequence>
<protein>
    <recommendedName>
        <fullName evidence="5">Lipoprotein</fullName>
    </recommendedName>
</protein>
<evidence type="ECO:0000256" key="2">
    <source>
        <dbReference type="SAM" id="SignalP"/>
    </source>
</evidence>
<evidence type="ECO:0000313" key="4">
    <source>
        <dbReference type="Proteomes" id="UP000539111"/>
    </source>
</evidence>
<dbReference type="Proteomes" id="UP000539111">
    <property type="component" value="Unassembled WGS sequence"/>
</dbReference>
<dbReference type="AlphaFoldDB" id="A0A7Z0IH65"/>
<evidence type="ECO:0008006" key="5">
    <source>
        <dbReference type="Google" id="ProtNLM"/>
    </source>
</evidence>
<feature type="region of interest" description="Disordered" evidence="1">
    <location>
        <begin position="18"/>
        <end position="52"/>
    </location>
</feature>
<feature type="compositionally biased region" description="Polar residues" evidence="1">
    <location>
        <begin position="22"/>
        <end position="39"/>
    </location>
</feature>
<feature type="chain" id="PRO_5038614025" description="Lipoprotein" evidence="2">
    <location>
        <begin position="19"/>
        <end position="307"/>
    </location>
</feature>
<dbReference type="RefSeq" id="WP_179427607.1">
    <property type="nucleotide sequence ID" value="NZ_JACBZP010000001.1"/>
</dbReference>
<name>A0A7Z0IH65_9MICO</name>
<evidence type="ECO:0000256" key="1">
    <source>
        <dbReference type="SAM" id="MobiDB-lite"/>
    </source>
</evidence>
<keyword evidence="2" id="KW-0732">Signal</keyword>
<keyword evidence="4" id="KW-1185">Reference proteome</keyword>
<dbReference type="EMBL" id="JACBZP010000001">
    <property type="protein sequence ID" value="NYI67563.1"/>
    <property type="molecule type" value="Genomic_DNA"/>
</dbReference>
<gene>
    <name evidence="3" type="ORF">BJY26_001869</name>
</gene>
<comment type="caution">
    <text evidence="3">The sequence shown here is derived from an EMBL/GenBank/DDBJ whole genome shotgun (WGS) entry which is preliminary data.</text>
</comment>
<organism evidence="3 4">
    <name type="scientific">Spelaeicoccus albus</name>
    <dbReference type="NCBI Taxonomy" id="1280376"/>
    <lineage>
        <taxon>Bacteria</taxon>
        <taxon>Bacillati</taxon>
        <taxon>Actinomycetota</taxon>
        <taxon>Actinomycetes</taxon>
        <taxon>Micrococcales</taxon>
        <taxon>Brevibacteriaceae</taxon>
        <taxon>Spelaeicoccus</taxon>
    </lineage>
</organism>
<feature type="signal peptide" evidence="2">
    <location>
        <begin position="1"/>
        <end position="18"/>
    </location>
</feature>
<accession>A0A7Z0IH65</accession>
<proteinExistence type="predicted"/>
<reference evidence="3 4" key="1">
    <citation type="submission" date="2020-07" db="EMBL/GenBank/DDBJ databases">
        <title>Sequencing the genomes of 1000 actinobacteria strains.</title>
        <authorList>
            <person name="Klenk H.-P."/>
        </authorList>
    </citation>
    <scope>NUCLEOTIDE SEQUENCE [LARGE SCALE GENOMIC DNA]</scope>
    <source>
        <strain evidence="3 4">DSM 26341</strain>
    </source>
</reference>
<evidence type="ECO:0000313" key="3">
    <source>
        <dbReference type="EMBL" id="NYI67563.1"/>
    </source>
</evidence>